<dbReference type="InterPro" id="IPR008266">
    <property type="entry name" value="Tyr_kinase_AS"/>
</dbReference>
<dbReference type="PRINTS" id="PR00109">
    <property type="entry name" value="TYRKINASE"/>
</dbReference>
<evidence type="ECO:0000313" key="9">
    <source>
        <dbReference type="EMBL" id="VDM94668.1"/>
    </source>
</evidence>
<dbReference type="InterPro" id="IPR011009">
    <property type="entry name" value="Kinase-like_dom_sf"/>
</dbReference>
<dbReference type="FunFam" id="1.10.510.10:FF:000318">
    <property type="entry name" value="Tyrosine-protein kinase"/>
    <property type="match status" value="1"/>
</dbReference>
<feature type="domain" description="Protein kinase" evidence="8">
    <location>
        <begin position="1"/>
        <end position="225"/>
    </location>
</feature>
<evidence type="ECO:0000259" key="8">
    <source>
        <dbReference type="PROSITE" id="PS50011"/>
    </source>
</evidence>
<dbReference type="InterPro" id="IPR000719">
    <property type="entry name" value="Prot_kinase_dom"/>
</dbReference>
<dbReference type="InterPro" id="IPR020635">
    <property type="entry name" value="Tyr_kinase_cat_dom"/>
</dbReference>
<evidence type="ECO:0000256" key="6">
    <source>
        <dbReference type="ARBA" id="ARBA00022999"/>
    </source>
</evidence>
<keyword evidence="2" id="KW-0808">Transferase</keyword>
<dbReference type="SMART" id="SM00219">
    <property type="entry name" value="TyrKc"/>
    <property type="match status" value="1"/>
</dbReference>
<dbReference type="OrthoDB" id="28230at2759"/>
<accession>A0A182ES23</accession>
<dbReference type="Proteomes" id="UP000271087">
    <property type="component" value="Unassembled WGS sequence"/>
</dbReference>
<reference evidence="11" key="1">
    <citation type="submission" date="2016-06" db="UniProtKB">
        <authorList>
            <consortium name="WormBaseParasite"/>
        </authorList>
    </citation>
    <scope>IDENTIFICATION</scope>
</reference>
<reference evidence="9 10" key="2">
    <citation type="submission" date="2018-08" db="EMBL/GenBank/DDBJ databases">
        <authorList>
            <person name="Laetsch R D."/>
            <person name="Stevens L."/>
            <person name="Kumar S."/>
            <person name="Blaxter L. M."/>
        </authorList>
    </citation>
    <scope>NUCLEOTIDE SEQUENCE [LARGE SCALE GENOMIC DNA]</scope>
</reference>
<keyword evidence="7" id="KW-0829">Tyrosine-protein kinase</keyword>
<dbReference type="PROSITE" id="PS00109">
    <property type="entry name" value="PROTEIN_KINASE_TYR"/>
    <property type="match status" value="1"/>
</dbReference>
<name>A0A182ES23_ONCOC</name>
<dbReference type="PANTHER" id="PTHR24418">
    <property type="entry name" value="TYROSINE-PROTEIN KINASE"/>
    <property type="match status" value="1"/>
</dbReference>
<evidence type="ECO:0000313" key="11">
    <source>
        <dbReference type="WBParaSite" id="nOo.2.0.1.t10941-RA"/>
    </source>
</evidence>
<keyword evidence="3" id="KW-0547">Nucleotide-binding</keyword>
<dbReference type="InterPro" id="IPR050198">
    <property type="entry name" value="Non-receptor_tyrosine_kinases"/>
</dbReference>
<keyword evidence="10" id="KW-1185">Reference proteome</keyword>
<evidence type="ECO:0000256" key="4">
    <source>
        <dbReference type="ARBA" id="ARBA00022777"/>
    </source>
</evidence>
<dbReference type="EMBL" id="UYRW01006924">
    <property type="protein sequence ID" value="VDM94668.1"/>
    <property type="molecule type" value="Genomic_DNA"/>
</dbReference>
<dbReference type="GO" id="GO:0004715">
    <property type="term" value="F:non-membrane spanning protein tyrosine kinase activity"/>
    <property type="evidence" value="ECO:0007669"/>
    <property type="project" value="UniProtKB-EC"/>
</dbReference>
<sequence>MLKSGTTDPNDFLSEAQIMKKLRHPKLLQLYAVCSKDEPILIITELMDQNLLHFLQGRGRNCAMVQLVDIAAQIASGMSYLEEKNFIHRDLAARNILMSYSLSVKIADFGLARLIRENEYEARVGARFPIKWTAPEAANYNRFTVKSDVWSFGILLTELVTQGRLPYPGMTNAEVLQQVDNGYRMACPAGCPASLYDIMLQCWHKEPEKRPTFETLQWKLEDLFTTDPTEYKEAAMAY</sequence>
<dbReference type="Gene3D" id="1.10.510.10">
    <property type="entry name" value="Transferase(Phosphotransferase) domain 1"/>
    <property type="match status" value="1"/>
</dbReference>
<protein>
    <recommendedName>
        <fullName evidence="1">non-specific protein-tyrosine kinase</fullName>
        <ecNumber evidence="1">2.7.10.2</ecNumber>
    </recommendedName>
</protein>
<dbReference type="PIRSF" id="PIRSF000654">
    <property type="entry name" value="Integrin-linked_kinase"/>
    <property type="match status" value="1"/>
</dbReference>
<keyword evidence="4" id="KW-0418">Kinase</keyword>
<evidence type="ECO:0000256" key="7">
    <source>
        <dbReference type="ARBA" id="ARBA00023137"/>
    </source>
</evidence>
<keyword evidence="6" id="KW-0727">SH2 domain</keyword>
<evidence type="ECO:0000313" key="10">
    <source>
        <dbReference type="Proteomes" id="UP000271087"/>
    </source>
</evidence>
<dbReference type="AlphaFoldDB" id="A0A182ES23"/>
<dbReference type="Pfam" id="PF07714">
    <property type="entry name" value="PK_Tyr_Ser-Thr"/>
    <property type="match status" value="1"/>
</dbReference>
<gene>
    <name evidence="9" type="ORF">NOO_LOCUS10941</name>
</gene>
<evidence type="ECO:0000256" key="1">
    <source>
        <dbReference type="ARBA" id="ARBA00011903"/>
    </source>
</evidence>
<proteinExistence type="predicted"/>
<evidence type="ECO:0000256" key="5">
    <source>
        <dbReference type="ARBA" id="ARBA00022840"/>
    </source>
</evidence>
<evidence type="ECO:0000256" key="2">
    <source>
        <dbReference type="ARBA" id="ARBA00022679"/>
    </source>
</evidence>
<dbReference type="STRING" id="42157.A0A182ES23"/>
<dbReference type="SUPFAM" id="SSF56112">
    <property type="entry name" value="Protein kinase-like (PK-like)"/>
    <property type="match status" value="1"/>
</dbReference>
<dbReference type="PROSITE" id="PS50011">
    <property type="entry name" value="PROTEIN_KINASE_DOM"/>
    <property type="match status" value="1"/>
</dbReference>
<dbReference type="EC" id="2.7.10.2" evidence="1"/>
<dbReference type="InterPro" id="IPR001245">
    <property type="entry name" value="Ser-Thr/Tyr_kinase_cat_dom"/>
</dbReference>
<dbReference type="WBParaSite" id="nOo.2.0.1.t10941-RA">
    <property type="protein sequence ID" value="nOo.2.0.1.t10941-RA"/>
    <property type="gene ID" value="nOo.2.0.1.g10941"/>
</dbReference>
<dbReference type="GO" id="GO:0005524">
    <property type="term" value="F:ATP binding"/>
    <property type="evidence" value="ECO:0007669"/>
    <property type="project" value="UniProtKB-KW"/>
</dbReference>
<keyword evidence="5" id="KW-0067">ATP-binding</keyword>
<organism evidence="11">
    <name type="scientific">Onchocerca ochengi</name>
    <name type="common">Filarial nematode worm</name>
    <dbReference type="NCBI Taxonomy" id="42157"/>
    <lineage>
        <taxon>Eukaryota</taxon>
        <taxon>Metazoa</taxon>
        <taxon>Ecdysozoa</taxon>
        <taxon>Nematoda</taxon>
        <taxon>Chromadorea</taxon>
        <taxon>Rhabditida</taxon>
        <taxon>Spirurina</taxon>
        <taxon>Spiruromorpha</taxon>
        <taxon>Filarioidea</taxon>
        <taxon>Onchocercidae</taxon>
        <taxon>Onchocerca</taxon>
    </lineage>
</organism>
<evidence type="ECO:0000256" key="3">
    <source>
        <dbReference type="ARBA" id="ARBA00022741"/>
    </source>
</evidence>